<dbReference type="InParanoid" id="A0A5E4G4P0"/>
<evidence type="ECO:0000313" key="3">
    <source>
        <dbReference type="Proteomes" id="UP000327085"/>
    </source>
</evidence>
<feature type="region of interest" description="Disordered" evidence="1">
    <location>
        <begin position="1"/>
        <end position="77"/>
    </location>
</feature>
<protein>
    <submittedName>
        <fullName evidence="2">PREDICTED: LOC18785058 isoform</fullName>
    </submittedName>
</protein>
<dbReference type="Gramene" id="VVA34588">
    <property type="protein sequence ID" value="VVA34588"/>
    <property type="gene ID" value="Prudul26B032277"/>
</dbReference>
<organism evidence="2 3">
    <name type="scientific">Prunus dulcis</name>
    <name type="common">Almond</name>
    <name type="synonym">Amygdalus dulcis</name>
    <dbReference type="NCBI Taxonomy" id="3755"/>
    <lineage>
        <taxon>Eukaryota</taxon>
        <taxon>Viridiplantae</taxon>
        <taxon>Streptophyta</taxon>
        <taxon>Embryophyta</taxon>
        <taxon>Tracheophyta</taxon>
        <taxon>Spermatophyta</taxon>
        <taxon>Magnoliopsida</taxon>
        <taxon>eudicotyledons</taxon>
        <taxon>Gunneridae</taxon>
        <taxon>Pentapetalae</taxon>
        <taxon>rosids</taxon>
        <taxon>fabids</taxon>
        <taxon>Rosales</taxon>
        <taxon>Rosaceae</taxon>
        <taxon>Amygdaloideae</taxon>
        <taxon>Amygdaleae</taxon>
        <taxon>Prunus</taxon>
    </lineage>
</organism>
<dbReference type="AlphaFoldDB" id="A0A5E4G4P0"/>
<accession>A0A5E4G4P0</accession>
<sequence length="150" mass="16275">MEKVAEETQRKRKAPEEVGNGENGGGAEEDQHRQKRSRQKSDEILENGDLDKQRQVLTVGSSDRIENTELAHSESNVRKHRLCDEVVKEGQVKVTGHNEDIGDADLDGSANKVATQSGLGRVDHGGVAIAAPFGRGCPLHCLQACKLKAL</sequence>
<dbReference type="EMBL" id="CABIKO010000341">
    <property type="protein sequence ID" value="VVA34588.1"/>
    <property type="molecule type" value="Genomic_DNA"/>
</dbReference>
<gene>
    <name evidence="2" type="ORF">ALMOND_2B032277</name>
</gene>
<dbReference type="Proteomes" id="UP000327085">
    <property type="component" value="Chromosome 4"/>
</dbReference>
<reference evidence="3" key="1">
    <citation type="journal article" date="2020" name="Plant J.">
        <title>Transposons played a major role in the diversification between the closely related almond and peach genomes: results from the almond genome sequence.</title>
        <authorList>
            <person name="Alioto T."/>
            <person name="Alexiou K.G."/>
            <person name="Bardil A."/>
            <person name="Barteri F."/>
            <person name="Castanera R."/>
            <person name="Cruz F."/>
            <person name="Dhingra A."/>
            <person name="Duval H."/>
            <person name="Fernandez I Marti A."/>
            <person name="Frias L."/>
            <person name="Galan B."/>
            <person name="Garcia J.L."/>
            <person name="Howad W."/>
            <person name="Gomez-Garrido J."/>
            <person name="Gut M."/>
            <person name="Julca I."/>
            <person name="Morata J."/>
            <person name="Puigdomenech P."/>
            <person name="Ribeca P."/>
            <person name="Rubio Cabetas M.J."/>
            <person name="Vlasova A."/>
            <person name="Wirthensohn M."/>
            <person name="Garcia-Mas J."/>
            <person name="Gabaldon T."/>
            <person name="Casacuberta J.M."/>
            <person name="Arus P."/>
        </authorList>
    </citation>
    <scope>NUCLEOTIDE SEQUENCE [LARGE SCALE GENOMIC DNA]</scope>
    <source>
        <strain evidence="3">cv. Texas</strain>
    </source>
</reference>
<feature type="compositionally biased region" description="Basic and acidic residues" evidence="1">
    <location>
        <begin position="63"/>
        <end position="77"/>
    </location>
</feature>
<evidence type="ECO:0000256" key="1">
    <source>
        <dbReference type="SAM" id="MobiDB-lite"/>
    </source>
</evidence>
<name>A0A5E4G4P0_PRUDU</name>
<evidence type="ECO:0000313" key="2">
    <source>
        <dbReference type="EMBL" id="VVA34588.1"/>
    </source>
</evidence>
<proteinExistence type="predicted"/>
<feature type="compositionally biased region" description="Basic and acidic residues" evidence="1">
    <location>
        <begin position="39"/>
        <end position="54"/>
    </location>
</feature>